<dbReference type="InterPro" id="IPR021147">
    <property type="entry name" value="DUF697"/>
</dbReference>
<dbReference type="PANTHER" id="PTHR39342">
    <property type="entry name" value="UPF0283 MEMBRANE PROTEIN YCJF"/>
    <property type="match status" value="1"/>
</dbReference>
<evidence type="ECO:0000256" key="7">
    <source>
        <dbReference type="ARBA" id="ARBA00023136"/>
    </source>
</evidence>
<organism evidence="10 11">
    <name type="scientific">Pseudoalteromonas denitrificans DSM 6059</name>
    <dbReference type="NCBI Taxonomy" id="1123010"/>
    <lineage>
        <taxon>Bacteria</taxon>
        <taxon>Pseudomonadati</taxon>
        <taxon>Pseudomonadota</taxon>
        <taxon>Gammaproteobacteria</taxon>
        <taxon>Alteromonadales</taxon>
        <taxon>Pseudoalteromonadaceae</taxon>
        <taxon>Pseudoalteromonas</taxon>
    </lineage>
</organism>
<protein>
    <submittedName>
        <fullName evidence="10">Putative membrane protein</fullName>
    </submittedName>
</protein>
<dbReference type="NCBIfam" id="TIGR01620">
    <property type="entry name" value="hyp_HI0043"/>
    <property type="match status" value="1"/>
</dbReference>
<comment type="similarity">
    <text evidence="2">Belongs to the UPF0283 family.</text>
</comment>
<evidence type="ECO:0000256" key="1">
    <source>
        <dbReference type="ARBA" id="ARBA00004429"/>
    </source>
</evidence>
<accession>A0A1I1MXJ9</accession>
<feature type="transmembrane region" description="Helical" evidence="9">
    <location>
        <begin position="80"/>
        <end position="98"/>
    </location>
</feature>
<keyword evidence="7 9" id="KW-0472">Membrane</keyword>
<evidence type="ECO:0000256" key="6">
    <source>
        <dbReference type="ARBA" id="ARBA00022989"/>
    </source>
</evidence>
<dbReference type="EMBL" id="FOLO01000020">
    <property type="protein sequence ID" value="SFC86270.1"/>
    <property type="molecule type" value="Genomic_DNA"/>
</dbReference>
<keyword evidence="4" id="KW-0997">Cell inner membrane</keyword>
<dbReference type="AlphaFoldDB" id="A0A1I1MXJ9"/>
<evidence type="ECO:0000256" key="9">
    <source>
        <dbReference type="SAM" id="Phobius"/>
    </source>
</evidence>
<gene>
    <name evidence="10" type="ORF">SAMN02745724_02749</name>
</gene>
<evidence type="ECO:0000256" key="3">
    <source>
        <dbReference type="ARBA" id="ARBA00022475"/>
    </source>
</evidence>
<dbReference type="Proteomes" id="UP000198862">
    <property type="component" value="Unassembled WGS sequence"/>
</dbReference>
<dbReference type="STRING" id="1123010.SAMN02745724_02749"/>
<keyword evidence="5 9" id="KW-0812">Transmembrane</keyword>
<comment type="subcellular location">
    <subcellularLocation>
        <location evidence="1">Cell inner membrane</location>
        <topology evidence="1">Multi-pass membrane protein</topology>
    </subcellularLocation>
</comment>
<dbReference type="RefSeq" id="WP_091984866.1">
    <property type="nucleotide sequence ID" value="NZ_FOLO01000020.1"/>
</dbReference>
<evidence type="ECO:0000256" key="8">
    <source>
        <dbReference type="SAM" id="MobiDB-lite"/>
    </source>
</evidence>
<keyword evidence="3" id="KW-1003">Cell membrane</keyword>
<dbReference type="InterPro" id="IPR006507">
    <property type="entry name" value="UPF0283"/>
</dbReference>
<reference evidence="10 11" key="1">
    <citation type="submission" date="2016-10" db="EMBL/GenBank/DDBJ databases">
        <authorList>
            <person name="de Groot N.N."/>
        </authorList>
    </citation>
    <scope>NUCLEOTIDE SEQUENCE [LARGE SCALE GENOMIC DNA]</scope>
    <source>
        <strain evidence="10 11">DSM 6059</strain>
    </source>
</reference>
<feature type="region of interest" description="Disordered" evidence="8">
    <location>
        <begin position="1"/>
        <end position="20"/>
    </location>
</feature>
<evidence type="ECO:0000256" key="5">
    <source>
        <dbReference type="ARBA" id="ARBA00022692"/>
    </source>
</evidence>
<evidence type="ECO:0000313" key="11">
    <source>
        <dbReference type="Proteomes" id="UP000198862"/>
    </source>
</evidence>
<dbReference type="Pfam" id="PF05128">
    <property type="entry name" value="DUF697"/>
    <property type="match status" value="1"/>
</dbReference>
<evidence type="ECO:0000256" key="4">
    <source>
        <dbReference type="ARBA" id="ARBA00022519"/>
    </source>
</evidence>
<dbReference type="PANTHER" id="PTHR39342:SF1">
    <property type="entry name" value="UPF0283 MEMBRANE PROTEIN YCJF"/>
    <property type="match status" value="1"/>
</dbReference>
<evidence type="ECO:0000256" key="2">
    <source>
        <dbReference type="ARBA" id="ARBA00008255"/>
    </source>
</evidence>
<sequence>MSDSKSEYQQGRVIESLSDEDAAKELETQEILQVGEQINTSEISLDETLLVNDPIEQETESYIELDSLYVKKTSSVIKKIFVLSFATVITVELGLTVYNSFNSSIILGILYSSLIASAFAITSGIFIKEYRQLRKLKSNQLQRTEAHRLLHSQQLGEAISWLEKLNKYQKMNGFSEFKKTLQVHHTDKEVMTLYCNTLLVKQDEQAQKLINKYALESGLMVALSPIALVDMAAVLWRGSKLIENIAKVYGIPLGYVSRLKLYRLLLKQMLFAGTTELVSDLATTVVSAELAGKISARAGQGISVGILTARIGYKAMELSRPIPELKNKQKFLSRSMKLLLSNIVKKTQS</sequence>
<dbReference type="OrthoDB" id="958025at2"/>
<keyword evidence="11" id="KW-1185">Reference proteome</keyword>
<keyword evidence="6 9" id="KW-1133">Transmembrane helix</keyword>
<name>A0A1I1MXJ9_9GAMM</name>
<evidence type="ECO:0000313" key="10">
    <source>
        <dbReference type="EMBL" id="SFC86270.1"/>
    </source>
</evidence>
<dbReference type="GO" id="GO:0005886">
    <property type="term" value="C:plasma membrane"/>
    <property type="evidence" value="ECO:0007669"/>
    <property type="project" value="UniProtKB-SubCell"/>
</dbReference>
<feature type="transmembrane region" description="Helical" evidence="9">
    <location>
        <begin position="104"/>
        <end position="127"/>
    </location>
</feature>
<proteinExistence type="inferred from homology"/>